<evidence type="ECO:0000313" key="4">
    <source>
        <dbReference type="Proteomes" id="UP000179284"/>
    </source>
</evidence>
<dbReference type="AlphaFoldDB" id="A0A1D9NZJ3"/>
<dbReference type="SUPFAM" id="SSF54001">
    <property type="entry name" value="Cysteine proteinases"/>
    <property type="match status" value="1"/>
</dbReference>
<feature type="domain" description="Transglutaminase-like" evidence="2">
    <location>
        <begin position="226"/>
        <end position="287"/>
    </location>
</feature>
<dbReference type="Pfam" id="PF01841">
    <property type="entry name" value="Transglut_core"/>
    <property type="match status" value="1"/>
</dbReference>
<evidence type="ECO:0000313" key="3">
    <source>
        <dbReference type="EMBL" id="AOZ95788.1"/>
    </source>
</evidence>
<protein>
    <submittedName>
        <fullName evidence="3">Transglutaminase domain-containing protein</fullName>
    </submittedName>
</protein>
<dbReference type="Proteomes" id="UP000179284">
    <property type="component" value="Chromosome I"/>
</dbReference>
<dbReference type="SMART" id="SM00460">
    <property type="entry name" value="TGc"/>
    <property type="match status" value="1"/>
</dbReference>
<dbReference type="InterPro" id="IPR026906">
    <property type="entry name" value="LRR_5"/>
</dbReference>
<dbReference type="Gene3D" id="3.80.10.10">
    <property type="entry name" value="Ribonuclease Inhibitor"/>
    <property type="match status" value="1"/>
</dbReference>
<proteinExistence type="predicted"/>
<dbReference type="InterPro" id="IPR032675">
    <property type="entry name" value="LRR_dom_sf"/>
</dbReference>
<keyword evidence="1" id="KW-0732">Signal</keyword>
<dbReference type="EMBL" id="CP017831">
    <property type="protein sequence ID" value="AOZ95788.1"/>
    <property type="molecule type" value="Genomic_DNA"/>
</dbReference>
<dbReference type="KEGG" id="bhu:bhn_I0754"/>
<dbReference type="OrthoDB" id="1828576at2"/>
<sequence length="318" mass="35099">MRKKLLALIIVFLLTIAAFPVDACASGTTTIDATTFRGNTKITQIHIGSDVTEISSSAFRGLGHLQSITVSEKNNFYSSYSNCLYNKNMTELICFPAALKSAYIPETVTSIGDYALNGVAEDLKNEIRAVVEAQAANNLMEWEVPGDHFIHTEYGVKWRTADGTLYEPDTDIKKLVASILEVSCDSGMTQVQQLEKSFNYVVNALVYERKLDVPVGLWTESYAKEALLTGKANCYGYAATFAYVAKGLGFEARVCTGTVQSALGGKTPHAWTEVKLGDKWYIFDTEMQDAKGSGYYKQTYDTYPAKPIEKQASITVFY</sequence>
<organism evidence="3 4">
    <name type="scientific">Butyrivibrio hungatei</name>
    <dbReference type="NCBI Taxonomy" id="185008"/>
    <lineage>
        <taxon>Bacteria</taxon>
        <taxon>Bacillati</taxon>
        <taxon>Bacillota</taxon>
        <taxon>Clostridia</taxon>
        <taxon>Lachnospirales</taxon>
        <taxon>Lachnospiraceae</taxon>
        <taxon>Butyrivibrio</taxon>
    </lineage>
</organism>
<name>A0A1D9NZJ3_9FIRM</name>
<dbReference type="Gene3D" id="3.10.620.30">
    <property type="match status" value="1"/>
</dbReference>
<dbReference type="RefSeq" id="WP_071175527.1">
    <property type="nucleotide sequence ID" value="NZ_CP017831.1"/>
</dbReference>
<accession>A0A1D9NZJ3</accession>
<keyword evidence="4" id="KW-1185">Reference proteome</keyword>
<gene>
    <name evidence="3" type="ORF">bhn_I0754</name>
</gene>
<dbReference type="InterPro" id="IPR002931">
    <property type="entry name" value="Transglutaminase-like"/>
</dbReference>
<feature type="chain" id="PRO_5039696046" evidence="1">
    <location>
        <begin position="24"/>
        <end position="318"/>
    </location>
</feature>
<feature type="signal peptide" evidence="1">
    <location>
        <begin position="1"/>
        <end position="23"/>
    </location>
</feature>
<evidence type="ECO:0000256" key="1">
    <source>
        <dbReference type="SAM" id="SignalP"/>
    </source>
</evidence>
<dbReference type="Pfam" id="PF13306">
    <property type="entry name" value="LRR_5"/>
    <property type="match status" value="1"/>
</dbReference>
<reference evidence="4" key="1">
    <citation type="submission" date="2016-10" db="EMBL/GenBank/DDBJ databases">
        <title>The complete genome sequence of the rumen bacterium Butyrivibrio hungatei MB2003.</title>
        <authorList>
            <person name="Palevich N."/>
            <person name="Kelly W.J."/>
            <person name="Leahy S.C."/>
            <person name="Altermann E."/>
            <person name="Rakonjac J."/>
            <person name="Attwood G.T."/>
        </authorList>
    </citation>
    <scope>NUCLEOTIDE SEQUENCE [LARGE SCALE GENOMIC DNA]</scope>
    <source>
        <strain evidence="4">MB2003</strain>
    </source>
</reference>
<dbReference type="InterPro" id="IPR038765">
    <property type="entry name" value="Papain-like_cys_pep_sf"/>
</dbReference>
<evidence type="ECO:0000259" key="2">
    <source>
        <dbReference type="SMART" id="SM00460"/>
    </source>
</evidence>